<dbReference type="InterPro" id="IPR013320">
    <property type="entry name" value="ConA-like_dom_sf"/>
</dbReference>
<dbReference type="InterPro" id="IPR001079">
    <property type="entry name" value="Galectin_CRD"/>
</dbReference>
<name>A0ABN9GEY4_9NEOB</name>
<dbReference type="Gene3D" id="2.60.120.200">
    <property type="match status" value="1"/>
</dbReference>
<dbReference type="SUPFAM" id="SSF49899">
    <property type="entry name" value="Concanavalin A-like lectins/glucanases"/>
    <property type="match status" value="1"/>
</dbReference>
<dbReference type="Pfam" id="PF00337">
    <property type="entry name" value="Gal-bind_lectin"/>
    <property type="match status" value="1"/>
</dbReference>
<reference evidence="4" key="1">
    <citation type="submission" date="2023-05" db="EMBL/GenBank/DDBJ databases">
        <authorList>
            <person name="Stuckert A."/>
        </authorList>
    </citation>
    <scope>NUCLEOTIDE SEQUENCE</scope>
</reference>
<accession>A0ABN9GEY4</accession>
<comment type="caution">
    <text evidence="4">The sequence shown here is derived from an EMBL/GenBank/DDBJ whole genome shotgun (WGS) entry which is preliminary data.</text>
</comment>
<keyword evidence="5" id="KW-1185">Reference proteome</keyword>
<dbReference type="Proteomes" id="UP001162483">
    <property type="component" value="Unassembled WGS sequence"/>
</dbReference>
<organism evidence="4 5">
    <name type="scientific">Staurois parvus</name>
    <dbReference type="NCBI Taxonomy" id="386267"/>
    <lineage>
        <taxon>Eukaryota</taxon>
        <taxon>Metazoa</taxon>
        <taxon>Chordata</taxon>
        <taxon>Craniata</taxon>
        <taxon>Vertebrata</taxon>
        <taxon>Euteleostomi</taxon>
        <taxon>Amphibia</taxon>
        <taxon>Batrachia</taxon>
        <taxon>Anura</taxon>
        <taxon>Neobatrachia</taxon>
        <taxon>Ranoidea</taxon>
        <taxon>Ranidae</taxon>
        <taxon>Staurois</taxon>
    </lineage>
</organism>
<evidence type="ECO:0000313" key="5">
    <source>
        <dbReference type="Proteomes" id="UP001162483"/>
    </source>
</evidence>
<evidence type="ECO:0000256" key="1">
    <source>
        <dbReference type="ARBA" id="ARBA00022734"/>
    </source>
</evidence>
<proteinExistence type="predicted"/>
<dbReference type="PROSITE" id="PS51304">
    <property type="entry name" value="GALECTIN"/>
    <property type="match status" value="1"/>
</dbReference>
<feature type="non-terminal residue" evidence="4">
    <location>
        <position position="1"/>
    </location>
</feature>
<feature type="domain" description="Galectin" evidence="3">
    <location>
        <begin position="1"/>
        <end position="71"/>
    </location>
</feature>
<protein>
    <recommendedName>
        <fullName evidence="2">Galectin</fullName>
    </recommendedName>
</protein>
<dbReference type="EMBL" id="CATNWA010018319">
    <property type="protein sequence ID" value="CAI9606690.1"/>
    <property type="molecule type" value="Genomic_DNA"/>
</dbReference>
<evidence type="ECO:0000256" key="2">
    <source>
        <dbReference type="RuleBase" id="RU102079"/>
    </source>
</evidence>
<gene>
    <name evidence="4" type="ORF">SPARVUS_LOCUS13820099</name>
</gene>
<evidence type="ECO:0000259" key="3">
    <source>
        <dbReference type="PROSITE" id="PS51304"/>
    </source>
</evidence>
<keyword evidence="1 2" id="KW-0430">Lectin</keyword>
<evidence type="ECO:0000313" key="4">
    <source>
        <dbReference type="EMBL" id="CAI9606690.1"/>
    </source>
</evidence>
<sequence>RDNNVWGEELRESFFPFQEGSDITVCFQFEQDKITILLSTRNPLSFPLRFPIEVISYLAMRGLQLKSITLN</sequence>